<dbReference type="GO" id="GO:0009002">
    <property type="term" value="F:serine-type D-Ala-D-Ala carboxypeptidase activity"/>
    <property type="evidence" value="ECO:0007669"/>
    <property type="project" value="UniProtKB-EC"/>
</dbReference>
<dbReference type="Pfam" id="PF02113">
    <property type="entry name" value="Peptidase_S13"/>
    <property type="match status" value="2"/>
</dbReference>
<feature type="transmembrane region" description="Helical" evidence="3">
    <location>
        <begin position="7"/>
        <end position="28"/>
    </location>
</feature>
<comment type="similarity">
    <text evidence="1">Belongs to the peptidase S13 family.</text>
</comment>
<organism evidence="4 5">
    <name type="scientific">Prochlorococcus marinus str. MIT 9116</name>
    <dbReference type="NCBI Taxonomy" id="167544"/>
    <lineage>
        <taxon>Bacteria</taxon>
        <taxon>Bacillati</taxon>
        <taxon>Cyanobacteriota</taxon>
        <taxon>Cyanophyceae</taxon>
        <taxon>Synechococcales</taxon>
        <taxon>Prochlorococcaceae</taxon>
        <taxon>Prochlorococcus</taxon>
    </lineage>
</organism>
<sequence>MNVIKRIYSIFVIFLVLVTSPFLIRYLLINQKIRILNSIYFNFPGIITSNKNCPNYDALLNKTLDDTFSVSIMNNNGKLISSYNDEVLRTPASNLKLFSSAYVLNKYKLNNNLKTTLLKKNKNNYYLVGQGDPDLNYDDIVELISKVIVNKNINFNIVEIDPRLYWPNGWTNTDKLYKYGSPITSLAIESNNNNYDNVYTLSNFIENYLNNKFLNSNINLNFFDSKKLFYLKDSLEINTVYSNPILSLLTLTNSESHNFTAESLFKNASNTWNDNDYIKLKKWLEKKGLPVFNTIFADASGLSRKNKITTKLIVLFLDKMKYSKNFKAYQSTLSIMGVRGTLGKEFVNTQLSGKFFGKTGTLSNVFALSGYLYKHEKPIIISIIQNSNNIDKDKVFKLLNEIYYMKSCK</sequence>
<evidence type="ECO:0000313" key="4">
    <source>
        <dbReference type="EMBL" id="KGF90421.1"/>
    </source>
</evidence>
<keyword evidence="3" id="KW-0472">Membrane</keyword>
<accession>A0A0A1ZPF4</accession>
<keyword evidence="2 4" id="KW-0378">Hydrolase</keyword>
<evidence type="ECO:0000313" key="5">
    <source>
        <dbReference type="Proteomes" id="UP000030491"/>
    </source>
</evidence>
<dbReference type="PANTHER" id="PTHR30023">
    <property type="entry name" value="D-ALANYL-D-ALANINE CARBOXYPEPTIDASE"/>
    <property type="match status" value="1"/>
</dbReference>
<comment type="caution">
    <text evidence="4">The sequence shown here is derived from an EMBL/GenBank/DDBJ whole genome shotgun (WGS) entry which is preliminary data.</text>
</comment>
<dbReference type="PANTHER" id="PTHR30023:SF0">
    <property type="entry name" value="PENICILLIN-SENSITIVE CARBOXYPEPTIDASE A"/>
    <property type="match status" value="1"/>
</dbReference>
<dbReference type="AlphaFoldDB" id="A0A0A1ZPF4"/>
<evidence type="ECO:0000256" key="1">
    <source>
        <dbReference type="ARBA" id="ARBA00006096"/>
    </source>
</evidence>
<dbReference type="SUPFAM" id="SSF56601">
    <property type="entry name" value="beta-lactamase/transpeptidase-like"/>
    <property type="match status" value="1"/>
</dbReference>
<dbReference type="InterPro" id="IPR000667">
    <property type="entry name" value="Peptidase_S13"/>
</dbReference>
<protein>
    <submittedName>
        <fullName evidence="4">D-alanyl-D-alanine carboxypeptidase</fullName>
        <ecNumber evidence="4">3.4.16.4</ecNumber>
    </submittedName>
</protein>
<dbReference type="Gene3D" id="3.40.710.10">
    <property type="entry name" value="DD-peptidase/beta-lactamase superfamily"/>
    <property type="match status" value="1"/>
</dbReference>
<gene>
    <name evidence="4" type="ORF">EU93_1592</name>
</gene>
<keyword evidence="4" id="KW-0645">Protease</keyword>
<proteinExistence type="inferred from homology"/>
<dbReference type="EMBL" id="JNAJ01000017">
    <property type="protein sequence ID" value="KGF90421.1"/>
    <property type="molecule type" value="Genomic_DNA"/>
</dbReference>
<keyword evidence="4" id="KW-0121">Carboxypeptidase</keyword>
<dbReference type="GO" id="GO:0000270">
    <property type="term" value="P:peptidoglycan metabolic process"/>
    <property type="evidence" value="ECO:0007669"/>
    <property type="project" value="TreeGrafter"/>
</dbReference>
<evidence type="ECO:0000256" key="2">
    <source>
        <dbReference type="ARBA" id="ARBA00022801"/>
    </source>
</evidence>
<dbReference type="Proteomes" id="UP000030491">
    <property type="component" value="Unassembled WGS sequence"/>
</dbReference>
<dbReference type="PRINTS" id="PR00922">
    <property type="entry name" value="DADACBPTASE3"/>
</dbReference>
<evidence type="ECO:0000256" key="3">
    <source>
        <dbReference type="SAM" id="Phobius"/>
    </source>
</evidence>
<keyword evidence="3" id="KW-0812">Transmembrane</keyword>
<dbReference type="GO" id="GO:0006508">
    <property type="term" value="P:proteolysis"/>
    <property type="evidence" value="ECO:0007669"/>
    <property type="project" value="InterPro"/>
</dbReference>
<dbReference type="EC" id="3.4.16.4" evidence="4"/>
<dbReference type="InterPro" id="IPR012338">
    <property type="entry name" value="Beta-lactam/transpept-like"/>
</dbReference>
<name>A0A0A1ZPF4_PROMR</name>
<keyword evidence="3" id="KW-1133">Transmembrane helix</keyword>
<reference evidence="5" key="1">
    <citation type="journal article" date="2014" name="Sci. Data">
        <title>Genomes of diverse isolates of the marine cyanobacterium Prochlorococcus.</title>
        <authorList>
            <person name="Biller S."/>
            <person name="Berube P."/>
            <person name="Thompson J."/>
            <person name="Kelly L."/>
            <person name="Roggensack S."/>
            <person name="Awad L."/>
            <person name="Roache-Johnson K."/>
            <person name="Ding H."/>
            <person name="Giovannoni S.J."/>
            <person name="Moore L.R."/>
            <person name="Chisholm S.W."/>
        </authorList>
    </citation>
    <scope>NUCLEOTIDE SEQUENCE [LARGE SCALE GENOMIC DNA]</scope>
</reference>